<keyword evidence="4 10" id="KW-1003">Cell membrane</keyword>
<dbReference type="PROSITE" id="PS00594">
    <property type="entry name" value="AROMATIC_AA_PERMEASE_1"/>
    <property type="match status" value="1"/>
</dbReference>
<feature type="transmembrane region" description="Helical" evidence="10">
    <location>
        <begin position="85"/>
        <end position="111"/>
    </location>
</feature>
<feature type="transmembrane region" description="Helical" evidence="10">
    <location>
        <begin position="192"/>
        <end position="213"/>
    </location>
</feature>
<dbReference type="InterPro" id="IPR013059">
    <property type="entry name" value="Trp_tyr_transpt"/>
</dbReference>
<dbReference type="InterPro" id="IPR018227">
    <property type="entry name" value="Amino_acid_transport_2"/>
</dbReference>
<keyword evidence="3 10" id="KW-0813">Transport</keyword>
<dbReference type="GO" id="GO:0003333">
    <property type="term" value="P:amino acid transmembrane transport"/>
    <property type="evidence" value="ECO:0007669"/>
    <property type="project" value="InterPro"/>
</dbReference>
<feature type="transmembrane region" description="Helical" evidence="10">
    <location>
        <begin position="288"/>
        <end position="310"/>
    </location>
</feature>
<name>A0A4V7I9P0_BIBTR</name>
<feature type="transmembrane region" description="Helical" evidence="10">
    <location>
        <begin position="159"/>
        <end position="177"/>
    </location>
</feature>
<keyword evidence="6 10" id="KW-0812">Transmembrane</keyword>
<comment type="similarity">
    <text evidence="2 10">Belongs to the amino acid/polyamine transporter 2 family. Mtr/TnaB/TyrP permease subfamily.</text>
</comment>
<evidence type="ECO:0000256" key="3">
    <source>
        <dbReference type="ARBA" id="ARBA00022448"/>
    </source>
</evidence>
<keyword evidence="9 10" id="KW-0472">Membrane</keyword>
<dbReference type="Pfam" id="PF03222">
    <property type="entry name" value="Trp_Tyr_perm"/>
    <property type="match status" value="1"/>
</dbReference>
<feature type="transmembrane region" description="Helical" evidence="10">
    <location>
        <begin position="322"/>
        <end position="341"/>
    </location>
</feature>
<evidence type="ECO:0000256" key="6">
    <source>
        <dbReference type="ARBA" id="ARBA00022692"/>
    </source>
</evidence>
<organism evidence="11 12">
    <name type="scientific">Bibersteinia trehalosi USDA-ARS-USMARC-188</name>
    <dbReference type="NCBI Taxonomy" id="1263829"/>
    <lineage>
        <taxon>Bacteria</taxon>
        <taxon>Pseudomonadati</taxon>
        <taxon>Pseudomonadota</taxon>
        <taxon>Gammaproteobacteria</taxon>
        <taxon>Pasteurellales</taxon>
        <taxon>Pasteurellaceae</taxon>
        <taxon>Bibersteinia</taxon>
    </lineage>
</organism>
<evidence type="ECO:0000313" key="12">
    <source>
        <dbReference type="Proteomes" id="UP000019091"/>
    </source>
</evidence>
<keyword evidence="7 10" id="KW-0029">Amino-acid transport</keyword>
<feature type="transmembrane region" description="Helical" evidence="10">
    <location>
        <begin position="347"/>
        <end position="368"/>
    </location>
</feature>
<sequence length="412" mass="44090">MPALYIKEAEMRNKLLGSALMIAGTTIGAGMLAMPLTSAGIGFSMTVLLLVGLWLLLTYTGLLFMEVYQTAKVRNVGIATLAEQYFGVIGRILATFSLLVLLYALLAAYITGGGSLLSGVLPFSADSQTNLTLGILCFTLVLGAVVAIGIKSVDGLTRILFIGKVVAFFVVLLMMLPKAKLANLSAIPLDNLLVISAVPIFFTSFGFHVIMGSINEYLEADIRKIRLAIIIGTLIPLSAYLLWQLATHGVLSQNEFVAVLKQDPTLNGLVSATAQITGSNMLGELVRLFSALALITSFLGVAMGIFEGVGDLFKRLNLSTNRIFLTICTFIPPLGFALFYPNGFIAALGYAGLLFAFYGLILPIGLAWKARQQHPNLPYRVAGGNIALFLALIFGIFIMLIPFLPNLPSVVG</sequence>
<reference evidence="11 12" key="1">
    <citation type="journal article" date="2014" name="Genome Announc.">
        <title>Complete Closed Genome Sequences of Three Bibersteinia trehalosi Nasopharyngeal Isolates from Cattle with Shipping Fever.</title>
        <authorList>
            <person name="Harhay G.P."/>
            <person name="McVey D.S."/>
            <person name="Koren S."/>
            <person name="Phillippy A.M."/>
            <person name="Bono J."/>
            <person name="Harhay D.M."/>
            <person name="Clawson M.L."/>
            <person name="Heaton M.P."/>
            <person name="Chitko-McKown C.G."/>
            <person name="Korlach J."/>
            <person name="Smith T.P."/>
        </authorList>
    </citation>
    <scope>NUCLEOTIDE SEQUENCE [LARGE SCALE GENOMIC DNA]</scope>
    <source>
        <strain evidence="11 12">USDA-ARS-USMARC-188</strain>
    </source>
</reference>
<evidence type="ECO:0000256" key="1">
    <source>
        <dbReference type="ARBA" id="ARBA00004429"/>
    </source>
</evidence>
<evidence type="ECO:0000313" key="11">
    <source>
        <dbReference type="EMBL" id="AHG81726.1"/>
    </source>
</evidence>
<dbReference type="NCBIfam" id="TIGR00837">
    <property type="entry name" value="araaP"/>
    <property type="match status" value="1"/>
</dbReference>
<keyword evidence="5 10" id="KW-0997">Cell inner membrane</keyword>
<evidence type="ECO:0000256" key="9">
    <source>
        <dbReference type="ARBA" id="ARBA00023136"/>
    </source>
</evidence>
<dbReference type="Proteomes" id="UP000019091">
    <property type="component" value="Chromosome"/>
</dbReference>
<dbReference type="Gene3D" id="1.20.1740.10">
    <property type="entry name" value="Amino acid/polyamine transporter I"/>
    <property type="match status" value="1"/>
</dbReference>
<dbReference type="EMBL" id="CP006954">
    <property type="protein sequence ID" value="AHG81726.1"/>
    <property type="molecule type" value="Genomic_DNA"/>
</dbReference>
<dbReference type="PANTHER" id="PTHR46997:SF2">
    <property type="entry name" value="TYROSINE-SPECIFIC TRANSPORT SYSTEM"/>
    <property type="match status" value="1"/>
</dbReference>
<dbReference type="GO" id="GO:0015173">
    <property type="term" value="F:aromatic amino acid transmembrane transporter activity"/>
    <property type="evidence" value="ECO:0007669"/>
    <property type="project" value="UniProtKB-UniRule"/>
</dbReference>
<evidence type="ECO:0000256" key="5">
    <source>
        <dbReference type="ARBA" id="ARBA00022519"/>
    </source>
</evidence>
<evidence type="ECO:0000256" key="8">
    <source>
        <dbReference type="ARBA" id="ARBA00022989"/>
    </source>
</evidence>
<proteinExistence type="inferred from homology"/>
<accession>A0A4V7I9P0</accession>
<evidence type="ECO:0000256" key="2">
    <source>
        <dbReference type="ARBA" id="ARBA00005452"/>
    </source>
</evidence>
<feature type="transmembrane region" description="Helical" evidence="10">
    <location>
        <begin position="15"/>
        <end position="34"/>
    </location>
</feature>
<feature type="transmembrane region" description="Helical" evidence="10">
    <location>
        <begin position="131"/>
        <end position="150"/>
    </location>
</feature>
<dbReference type="PRINTS" id="PR00166">
    <property type="entry name" value="AROAAPRMEASE"/>
</dbReference>
<dbReference type="InterPro" id="IPR013061">
    <property type="entry name" value="Trp/try_permease_CS"/>
</dbReference>
<feature type="transmembrane region" description="Helical" evidence="10">
    <location>
        <begin position="40"/>
        <end position="64"/>
    </location>
</feature>
<comment type="function">
    <text evidence="10">Involved in transporting aromatic amino acids across the cytoplasmic membrane.</text>
</comment>
<evidence type="ECO:0000256" key="7">
    <source>
        <dbReference type="ARBA" id="ARBA00022970"/>
    </source>
</evidence>
<keyword evidence="8 10" id="KW-1133">Transmembrane helix</keyword>
<feature type="transmembrane region" description="Helical" evidence="10">
    <location>
        <begin position="380"/>
        <end position="404"/>
    </location>
</feature>
<protein>
    <recommendedName>
        <fullName evidence="10">Aromatic amino acid permease</fullName>
    </recommendedName>
</protein>
<dbReference type="GO" id="GO:0005886">
    <property type="term" value="C:plasma membrane"/>
    <property type="evidence" value="ECO:0007669"/>
    <property type="project" value="UniProtKB-SubCell"/>
</dbReference>
<gene>
    <name evidence="11" type="ORF">F542_10080</name>
</gene>
<evidence type="ECO:0000256" key="10">
    <source>
        <dbReference type="RuleBase" id="RU367149"/>
    </source>
</evidence>
<dbReference type="KEGG" id="btre:F542_10080"/>
<dbReference type="PANTHER" id="PTHR46997">
    <property type="entry name" value="LOW AFFINITY TRYPTOPHAN PERMEASE-RELATED"/>
    <property type="match status" value="1"/>
</dbReference>
<evidence type="ECO:0000256" key="4">
    <source>
        <dbReference type="ARBA" id="ARBA00022475"/>
    </source>
</evidence>
<feature type="transmembrane region" description="Helical" evidence="10">
    <location>
        <begin position="225"/>
        <end position="243"/>
    </location>
</feature>
<comment type="subcellular location">
    <subcellularLocation>
        <location evidence="1 10">Cell inner membrane</location>
        <topology evidence="1 10">Multi-pass membrane protein</topology>
    </subcellularLocation>
</comment>
<dbReference type="AlphaFoldDB" id="A0A4V7I9P0"/>